<protein>
    <submittedName>
        <fullName evidence="2">DUF721 domain-containing protein</fullName>
    </submittedName>
</protein>
<dbReference type="PANTHER" id="PTHR36456:SF1">
    <property type="entry name" value="UPF0232 PROTEIN SCO3875"/>
    <property type="match status" value="1"/>
</dbReference>
<dbReference type="EMBL" id="SSSN01000007">
    <property type="protein sequence ID" value="THG34023.1"/>
    <property type="molecule type" value="Genomic_DNA"/>
</dbReference>
<dbReference type="InterPro" id="IPR007922">
    <property type="entry name" value="DciA-like"/>
</dbReference>
<evidence type="ECO:0000313" key="3">
    <source>
        <dbReference type="Proteomes" id="UP000307380"/>
    </source>
</evidence>
<name>A0A4S4FTN2_9MICO</name>
<dbReference type="OrthoDB" id="5516926at2"/>
<feature type="region of interest" description="Disordered" evidence="1">
    <location>
        <begin position="25"/>
        <end position="67"/>
    </location>
</feature>
<reference evidence="2 3" key="1">
    <citation type="submission" date="2019-04" db="EMBL/GenBank/DDBJ databases">
        <authorList>
            <person name="Jiang L."/>
        </authorList>
    </citation>
    <scope>NUCLEOTIDE SEQUENCE [LARGE SCALE GENOMIC DNA]</scope>
    <source>
        <strain evidence="2 3">YIM 131861</strain>
    </source>
</reference>
<evidence type="ECO:0000313" key="2">
    <source>
        <dbReference type="EMBL" id="THG34023.1"/>
    </source>
</evidence>
<dbReference type="AlphaFoldDB" id="A0A4S4FTN2"/>
<dbReference type="PANTHER" id="PTHR36456">
    <property type="entry name" value="UPF0232 PROTEIN SCO3875"/>
    <property type="match status" value="1"/>
</dbReference>
<comment type="caution">
    <text evidence="2">The sequence shown here is derived from an EMBL/GenBank/DDBJ whole genome shotgun (WGS) entry which is preliminary data.</text>
</comment>
<sequence length="177" mass="19130">MSEPIDPADRAEDVPESSNAYLRLKRLFSGSGARPRSTGSRRRAPRDPSAGDETVPYGPGREPKGLGDALSSLTAQLGWQSPLAQSELLVSWTEIAGEETARHSTPAGIEDGRLTVRCDSTAWATQLRLMRVDIMTRIAARHPDAGIASIRFLGPDAPSWKRGPRSIPGRGPRDTYG</sequence>
<accession>A0A4S4FTN2</accession>
<keyword evidence="3" id="KW-1185">Reference proteome</keyword>
<proteinExistence type="predicted"/>
<feature type="region of interest" description="Disordered" evidence="1">
    <location>
        <begin position="158"/>
        <end position="177"/>
    </location>
</feature>
<dbReference type="Proteomes" id="UP000307380">
    <property type="component" value="Unassembled WGS sequence"/>
</dbReference>
<dbReference type="Pfam" id="PF05258">
    <property type="entry name" value="DciA"/>
    <property type="match status" value="1"/>
</dbReference>
<dbReference type="RefSeq" id="WP_136424659.1">
    <property type="nucleotide sequence ID" value="NZ_OZ241748.1"/>
</dbReference>
<evidence type="ECO:0000256" key="1">
    <source>
        <dbReference type="SAM" id="MobiDB-lite"/>
    </source>
</evidence>
<organism evidence="2 3">
    <name type="scientific">Orlajensenia flava</name>
    <dbReference type="NCBI Taxonomy" id="2565934"/>
    <lineage>
        <taxon>Bacteria</taxon>
        <taxon>Bacillati</taxon>
        <taxon>Actinomycetota</taxon>
        <taxon>Actinomycetes</taxon>
        <taxon>Micrococcales</taxon>
        <taxon>Microbacteriaceae</taxon>
        <taxon>Orlajensenia</taxon>
    </lineage>
</organism>
<gene>
    <name evidence="2" type="ORF">E6C70_11415</name>
</gene>